<accession>A0A6F8T213</accession>
<gene>
    <name evidence="1" type="ORF">TUM19329_06240</name>
</gene>
<evidence type="ECO:0008006" key="3">
    <source>
        <dbReference type="Google" id="ProtNLM"/>
    </source>
</evidence>
<reference evidence="1" key="1">
    <citation type="journal article" date="2020" name="Microbiol. Resour. Announc.">
        <title>Complete Genome Sequence of Novel Psychrotolerant Legionella Strain TUM19329, Isolated from Antarctic Lake Sediment.</title>
        <authorList>
            <person name="Shimada S."/>
            <person name="Nakai R."/>
            <person name="Aoki K."/>
            <person name="Shimoeda N."/>
            <person name="Ohno G."/>
            <person name="Miyazaki Y."/>
            <person name="Kudoh S."/>
            <person name="Imura S."/>
            <person name="Watanabe K."/>
            <person name="Ishii Y."/>
            <person name="Tateda K."/>
        </authorList>
    </citation>
    <scope>NUCLEOTIDE SEQUENCE [LARGE SCALE GENOMIC DNA]</scope>
    <source>
        <strain evidence="1">TUM19329</strain>
    </source>
</reference>
<dbReference type="InterPro" id="IPR007922">
    <property type="entry name" value="DciA-like"/>
</dbReference>
<keyword evidence="2" id="KW-1185">Reference proteome</keyword>
<name>A0A6F8T213_9GAMM</name>
<dbReference type="RefSeq" id="WP_173236215.1">
    <property type="nucleotide sequence ID" value="NZ_AP022839.1"/>
</dbReference>
<dbReference type="Pfam" id="PF05258">
    <property type="entry name" value="DciA"/>
    <property type="match status" value="1"/>
</dbReference>
<evidence type="ECO:0000313" key="1">
    <source>
        <dbReference type="EMBL" id="BCA94263.1"/>
    </source>
</evidence>
<sequence length="147" mass="16508">MRSISRCLNKQLADLCQRSVQLEELSNKVTQLLPANLALVCHVGSFNKGCLILTTTDAAWASQLRYAIPELRDRLRKEAGMYQLSSIKINITESPNPYKKTDQPKTHELSEKAKATIISESQNCTYQPLQKALLHLAKGEVDEDPIK</sequence>
<dbReference type="Proteomes" id="UP000502894">
    <property type="component" value="Chromosome"/>
</dbReference>
<dbReference type="EMBL" id="AP022839">
    <property type="protein sequence ID" value="BCA94263.1"/>
    <property type="molecule type" value="Genomic_DNA"/>
</dbReference>
<proteinExistence type="predicted"/>
<dbReference type="AlphaFoldDB" id="A0A6F8T213"/>
<organism evidence="1 2">
    <name type="scientific">Legionella antarctica</name>
    <dbReference type="NCBI Taxonomy" id="2708020"/>
    <lineage>
        <taxon>Bacteria</taxon>
        <taxon>Pseudomonadati</taxon>
        <taxon>Pseudomonadota</taxon>
        <taxon>Gammaproteobacteria</taxon>
        <taxon>Legionellales</taxon>
        <taxon>Legionellaceae</taxon>
        <taxon>Legionella</taxon>
    </lineage>
</organism>
<evidence type="ECO:0000313" key="2">
    <source>
        <dbReference type="Proteomes" id="UP000502894"/>
    </source>
</evidence>
<protein>
    <recommendedName>
        <fullName evidence="3">DUF721 domain-containing protein</fullName>
    </recommendedName>
</protein>
<dbReference type="KEGG" id="lant:TUM19329_06240"/>